<comment type="caution">
    <text evidence="11">The sequence shown here is derived from an EMBL/GenBank/DDBJ whole genome shotgun (WGS) entry which is preliminary data.</text>
</comment>
<dbReference type="Gene3D" id="3.40.250.10">
    <property type="entry name" value="Rhodanese-like domain"/>
    <property type="match status" value="1"/>
</dbReference>
<dbReference type="PROSITE" id="PS00973">
    <property type="entry name" value="USP_2"/>
    <property type="match status" value="1"/>
</dbReference>
<keyword evidence="4" id="KW-0645">Protease</keyword>
<evidence type="ECO:0000256" key="2">
    <source>
        <dbReference type="ARBA" id="ARBA00009085"/>
    </source>
</evidence>
<dbReference type="InterPro" id="IPR001394">
    <property type="entry name" value="Peptidase_C19_UCH"/>
</dbReference>
<keyword evidence="9" id="KW-0472">Membrane</keyword>
<evidence type="ECO:0000256" key="9">
    <source>
        <dbReference type="SAM" id="Phobius"/>
    </source>
</evidence>
<evidence type="ECO:0000256" key="8">
    <source>
        <dbReference type="SAM" id="MobiDB-lite"/>
    </source>
</evidence>
<protein>
    <recommendedName>
        <fullName evidence="3">ubiquitinyl hydrolase 1</fullName>
        <ecNumber evidence="3">3.4.19.12</ecNumber>
    </recommendedName>
</protein>
<evidence type="ECO:0000256" key="5">
    <source>
        <dbReference type="ARBA" id="ARBA00022786"/>
    </source>
</evidence>
<keyword evidence="9" id="KW-0812">Transmembrane</keyword>
<dbReference type="AlphaFoldDB" id="A0A1Q2ZW52"/>
<feature type="compositionally biased region" description="Basic and acidic residues" evidence="8">
    <location>
        <begin position="239"/>
        <end position="253"/>
    </location>
</feature>
<organism evidence="11 12">
    <name type="scientific">Zygosaccharomyces rouxii</name>
    <dbReference type="NCBI Taxonomy" id="4956"/>
    <lineage>
        <taxon>Eukaryota</taxon>
        <taxon>Fungi</taxon>
        <taxon>Dikarya</taxon>
        <taxon>Ascomycota</taxon>
        <taxon>Saccharomycotina</taxon>
        <taxon>Saccharomycetes</taxon>
        <taxon>Saccharomycetales</taxon>
        <taxon>Saccharomycetaceae</taxon>
        <taxon>Zygosaccharomyces</taxon>
    </lineage>
</organism>
<evidence type="ECO:0000313" key="11">
    <source>
        <dbReference type="EMBL" id="GAV47697.1"/>
    </source>
</evidence>
<dbReference type="PROSITE" id="PS00972">
    <property type="entry name" value="USP_1"/>
    <property type="match status" value="1"/>
</dbReference>
<dbReference type="GO" id="GO:0004843">
    <property type="term" value="F:cysteine-type deubiquitinase activity"/>
    <property type="evidence" value="ECO:0007669"/>
    <property type="project" value="UniProtKB-EC"/>
</dbReference>
<feature type="transmembrane region" description="Helical" evidence="9">
    <location>
        <begin position="67"/>
        <end position="85"/>
    </location>
</feature>
<comment type="similarity">
    <text evidence="2">Belongs to the peptidase C19 family.</text>
</comment>
<feature type="compositionally biased region" description="Basic and acidic residues" evidence="8">
    <location>
        <begin position="854"/>
        <end position="866"/>
    </location>
</feature>
<dbReference type="PANTHER" id="PTHR21646">
    <property type="entry name" value="UBIQUITIN CARBOXYL-TERMINAL HYDROLASE"/>
    <property type="match status" value="1"/>
</dbReference>
<proteinExistence type="inferred from homology"/>
<dbReference type="PANTHER" id="PTHR21646:SF24">
    <property type="entry name" value="UBIQUITIN CARBOXYL-TERMINAL HYDROLASE"/>
    <property type="match status" value="1"/>
</dbReference>
<evidence type="ECO:0000259" key="10">
    <source>
        <dbReference type="PROSITE" id="PS50235"/>
    </source>
</evidence>
<evidence type="ECO:0000256" key="6">
    <source>
        <dbReference type="ARBA" id="ARBA00022801"/>
    </source>
</evidence>
<evidence type="ECO:0000313" key="12">
    <source>
        <dbReference type="Proteomes" id="UP000187013"/>
    </source>
</evidence>
<dbReference type="OrthoDB" id="292964at2759"/>
<reference evidence="11 12" key="1">
    <citation type="submission" date="2016-08" db="EMBL/GenBank/DDBJ databases">
        <title>Draft genome sequence of allopolyploid Zygosaccharomyces rouxii.</title>
        <authorList>
            <person name="Watanabe J."/>
            <person name="Uehara K."/>
            <person name="Mogi Y."/>
            <person name="Tsukioka Y."/>
        </authorList>
    </citation>
    <scope>NUCLEOTIDE SEQUENCE [LARGE SCALE GENOMIC DNA]</scope>
    <source>
        <strain evidence="11 12">NBRC 110957</strain>
    </source>
</reference>
<dbReference type="EC" id="3.4.19.12" evidence="3"/>
<feature type="region of interest" description="Disordered" evidence="8">
    <location>
        <begin position="481"/>
        <end position="559"/>
    </location>
</feature>
<dbReference type="SUPFAM" id="SSF52821">
    <property type="entry name" value="Rhodanese/Cell cycle control phosphatase"/>
    <property type="match status" value="1"/>
</dbReference>
<gene>
    <name evidence="11" type="ORF">ZYGR_0H05430</name>
</gene>
<keyword evidence="6" id="KW-0378">Hydrolase</keyword>
<feature type="region of interest" description="Disordered" evidence="8">
    <location>
        <begin position="831"/>
        <end position="917"/>
    </location>
</feature>
<feature type="compositionally biased region" description="Low complexity" evidence="8">
    <location>
        <begin position="885"/>
        <end position="917"/>
    </location>
</feature>
<feature type="compositionally biased region" description="Basic and acidic residues" evidence="8">
    <location>
        <begin position="482"/>
        <end position="495"/>
    </location>
</feature>
<keyword evidence="9" id="KW-1133">Transmembrane helix</keyword>
<dbReference type="GO" id="GO:0006508">
    <property type="term" value="P:proteolysis"/>
    <property type="evidence" value="ECO:0007669"/>
    <property type="project" value="UniProtKB-KW"/>
</dbReference>
<dbReference type="GO" id="GO:0016579">
    <property type="term" value="P:protein deubiquitination"/>
    <property type="evidence" value="ECO:0007669"/>
    <property type="project" value="InterPro"/>
</dbReference>
<dbReference type="SUPFAM" id="SSF54001">
    <property type="entry name" value="Cysteine proteinases"/>
    <property type="match status" value="1"/>
</dbReference>
<dbReference type="eggNOG" id="KOG1868">
    <property type="taxonomic scope" value="Eukaryota"/>
</dbReference>
<dbReference type="Gene3D" id="3.90.70.10">
    <property type="entry name" value="Cysteine proteinases"/>
    <property type="match status" value="1"/>
</dbReference>
<dbReference type="InterPro" id="IPR018200">
    <property type="entry name" value="USP_CS"/>
</dbReference>
<dbReference type="InterPro" id="IPR038765">
    <property type="entry name" value="Papain-like_cys_pep_sf"/>
</dbReference>
<evidence type="ECO:0000256" key="7">
    <source>
        <dbReference type="ARBA" id="ARBA00022807"/>
    </source>
</evidence>
<dbReference type="EMBL" id="BDGX01000008">
    <property type="protein sequence ID" value="GAV47697.1"/>
    <property type="molecule type" value="Genomic_DNA"/>
</dbReference>
<dbReference type="InterPro" id="IPR050185">
    <property type="entry name" value="Ub_carboxyl-term_hydrolase"/>
</dbReference>
<dbReference type="PROSITE" id="PS50235">
    <property type="entry name" value="USP_3"/>
    <property type="match status" value="1"/>
</dbReference>
<dbReference type="Proteomes" id="UP000187013">
    <property type="component" value="Unassembled WGS sequence"/>
</dbReference>
<feature type="domain" description="USP" evidence="10">
    <location>
        <begin position="599"/>
        <end position="1043"/>
    </location>
</feature>
<evidence type="ECO:0000256" key="1">
    <source>
        <dbReference type="ARBA" id="ARBA00000707"/>
    </source>
</evidence>
<name>A0A1Q2ZW52_ZYGRO</name>
<keyword evidence="7" id="KW-0788">Thiol protease</keyword>
<dbReference type="InterPro" id="IPR036873">
    <property type="entry name" value="Rhodanese-like_dom_sf"/>
</dbReference>
<sequence length="1044" mass="120123">MSANTTWFTPEYSSELLRLVEDIYEDDIKPHYAVLKLEDLDDLMDHTRYLYESFSDEMKNRNKQDALTAYIIGCYFLYLIIPQSTQFQARNKTFQVHNALKKLYENQVNMTNVLLMVKDEVDSVLDRDFRKLKDVERKRAFSSPDNGLDSEISRLTLAGNGSTLPKMHKKSDFIRSDSNFHSHDTGNVPLWKAPNLEPNDQLKLALDSAVPSSLSVDTVGKEAPELSLSPLGYPKHKSKSELTVEEKEHPQQDHRHHHGVQQETHQLGKDDDEQHFWDAKVDRAVAHRKDSYHSVYMDDGDHDFGENKGATFPESEVQAMKRLQKQSIITSPELFSILSNKKERNRLLLIDLRLQSRYKFNYILAPNMVFIDPRMLWDVNTKTPVTDISVLDERLKNSIFNKRGSFDFIVYYTDMKTYMEMDFDYLFVFYNLVVASQEVSLRSLPSYLLGGYEKWKAVLKKYLTQFGIRVDDYLYRPYSSNKEGKEKSANAKHIEPVPWKPPALPERMRNLPPPPPPATLPITKEMPPPVPPKIQLEQQEDKNHTRPRSRTVSSPAEVPKNVVAPEQLSQLDSYPMRQRQFSVPTIERSNNKYVALSITGLRNLGATCYINSMLQCLFATNMFRDLFEPSNYERFFNPELEDTGKLSKSFSVLIRKMYMNGGCSVVPTSFLKICNFLRPDFNIPDDQQDAQEFLMLTIDRLHDELSNQTEVLNAHPELLLYDAETSKVQKEEYKQWFENSLINTKFSPIDKIFQGQLENGLHCKKCGYSSYSYSTFYILSLAIPKPSSSFLSSSKGNWVNLEDCINMFTSDEVMSGENAWDCPKCGVTVQKEKSESNQRHNKQSSSSGSTASPEPRKAKKKDEEGSSLKSKTKFLLFPRKRKSSSSKSLSPFNLLNSSSSSSNTNNNSSSNSGSKKNSFSIRATNFVTLPPVLVIHLSRFYYDLTKKNETVITYPLILNIVLKNNETLKYRLYAVVNHNGNLISGHYTSLVNKNRDHDLENNRQQWYYFDDEVVKHETSHGNLSQGVNKVSSKDVYVLFYERID</sequence>
<evidence type="ECO:0000256" key="4">
    <source>
        <dbReference type="ARBA" id="ARBA00022670"/>
    </source>
</evidence>
<evidence type="ECO:0000256" key="3">
    <source>
        <dbReference type="ARBA" id="ARBA00012759"/>
    </source>
</evidence>
<dbReference type="Pfam" id="PF00443">
    <property type="entry name" value="UCH"/>
    <property type="match status" value="1"/>
</dbReference>
<dbReference type="InterPro" id="IPR028889">
    <property type="entry name" value="USP"/>
</dbReference>
<feature type="region of interest" description="Disordered" evidence="8">
    <location>
        <begin position="225"/>
        <end position="269"/>
    </location>
</feature>
<accession>A0A1Q2ZW52</accession>
<keyword evidence="5" id="KW-0833">Ubl conjugation pathway</keyword>
<comment type="catalytic activity">
    <reaction evidence="1">
        <text>Thiol-dependent hydrolysis of ester, thioester, amide, peptide and isopeptide bonds formed by the C-terminal Gly of ubiquitin (a 76-residue protein attached to proteins as an intracellular targeting signal).</text>
        <dbReference type="EC" id="3.4.19.12"/>
    </reaction>
</comment>